<evidence type="ECO:0000256" key="2">
    <source>
        <dbReference type="ARBA" id="ARBA00017628"/>
    </source>
</evidence>
<dbReference type="PANTHER" id="PTHR11866:SF16">
    <property type="entry name" value="PROSTAGLANDIN E2 RECEPTOR EP4 SUBTYPE-LIKE PROTEIN"/>
    <property type="match status" value="1"/>
</dbReference>
<evidence type="ECO:0000256" key="6">
    <source>
        <dbReference type="ARBA" id="ARBA00022989"/>
    </source>
</evidence>
<dbReference type="PRINTS" id="PR00429">
    <property type="entry name" value="THROMBOXANER"/>
</dbReference>
<dbReference type="SUPFAM" id="SSF81321">
    <property type="entry name" value="Family A G protein-coupled receptor-like"/>
    <property type="match status" value="1"/>
</dbReference>
<keyword evidence="8 15" id="KW-0472">Membrane</keyword>
<dbReference type="Pfam" id="PF00001">
    <property type="entry name" value="7tm_1"/>
    <property type="match status" value="1"/>
</dbReference>
<feature type="region of interest" description="Disordered" evidence="14">
    <location>
        <begin position="446"/>
        <end position="522"/>
    </location>
</feature>
<evidence type="ECO:0000256" key="13">
    <source>
        <dbReference type="ARBA" id="ARBA00029815"/>
    </source>
</evidence>
<protein>
    <recommendedName>
        <fullName evidence="2">Thromboxane A2 receptor</fullName>
    </recommendedName>
    <alternativeName>
        <fullName evidence="13">Prostanoid TP receptor</fullName>
    </alternativeName>
</protein>
<dbReference type="EnsemblMetazoa" id="G2786.1">
    <property type="protein sequence ID" value="G2786.1:cds"/>
    <property type="gene ID" value="G2786"/>
</dbReference>
<dbReference type="CDD" id="cd14981">
    <property type="entry name" value="7tmA_Prostanoid_R"/>
    <property type="match status" value="1"/>
</dbReference>
<evidence type="ECO:0000256" key="4">
    <source>
        <dbReference type="ARBA" id="ARBA00022553"/>
    </source>
</evidence>
<evidence type="ECO:0000313" key="17">
    <source>
        <dbReference type="EnsemblMetazoa" id="G2786.1:cds"/>
    </source>
</evidence>
<feature type="compositionally biased region" description="Basic and acidic residues" evidence="14">
    <location>
        <begin position="508"/>
        <end position="522"/>
    </location>
</feature>
<dbReference type="PANTHER" id="PTHR11866">
    <property type="entry name" value="G-PROTEIN COUPLED RECEPTOR FAMILY 1 MEMBER"/>
    <property type="match status" value="1"/>
</dbReference>
<dbReference type="GO" id="GO:0005886">
    <property type="term" value="C:plasma membrane"/>
    <property type="evidence" value="ECO:0007669"/>
    <property type="project" value="UniProtKB-SubCell"/>
</dbReference>
<feature type="transmembrane region" description="Helical" evidence="15">
    <location>
        <begin position="68"/>
        <end position="86"/>
    </location>
</feature>
<dbReference type="PROSITE" id="PS50262">
    <property type="entry name" value="G_PROTEIN_RECEP_F1_2"/>
    <property type="match status" value="1"/>
</dbReference>
<dbReference type="Proteomes" id="UP000005408">
    <property type="component" value="Unassembled WGS sequence"/>
</dbReference>
<dbReference type="InterPro" id="IPR001105">
    <property type="entry name" value="Thbox_rcpt"/>
</dbReference>
<evidence type="ECO:0000256" key="3">
    <source>
        <dbReference type="ARBA" id="ARBA00022475"/>
    </source>
</evidence>
<proteinExistence type="predicted"/>
<dbReference type="GO" id="GO:0007204">
    <property type="term" value="P:positive regulation of cytosolic calcium ion concentration"/>
    <property type="evidence" value="ECO:0007669"/>
    <property type="project" value="TreeGrafter"/>
</dbReference>
<evidence type="ECO:0000256" key="12">
    <source>
        <dbReference type="ARBA" id="ARBA00023224"/>
    </source>
</evidence>
<evidence type="ECO:0000256" key="9">
    <source>
        <dbReference type="ARBA" id="ARBA00023157"/>
    </source>
</evidence>
<feature type="transmembrane region" description="Helical" evidence="15">
    <location>
        <begin position="98"/>
        <end position="123"/>
    </location>
</feature>
<keyword evidence="11" id="KW-0325">Glycoprotein</keyword>
<feature type="transmembrane region" description="Helical" evidence="15">
    <location>
        <begin position="291"/>
        <end position="309"/>
    </location>
</feature>
<evidence type="ECO:0000256" key="10">
    <source>
        <dbReference type="ARBA" id="ARBA00023170"/>
    </source>
</evidence>
<dbReference type="InterPro" id="IPR008365">
    <property type="entry name" value="Prostanoid_rcpt"/>
</dbReference>
<keyword evidence="9" id="KW-1015">Disulfide bond</keyword>
<feature type="transmembrane region" description="Helical" evidence="15">
    <location>
        <begin position="180"/>
        <end position="200"/>
    </location>
</feature>
<keyword evidence="6 15" id="KW-1133">Transmembrane helix</keyword>
<dbReference type="FunFam" id="1.20.1070.10:FF:000163">
    <property type="entry name" value="Thromboxane A2 receptor"/>
    <property type="match status" value="1"/>
</dbReference>
<evidence type="ECO:0000256" key="14">
    <source>
        <dbReference type="SAM" id="MobiDB-lite"/>
    </source>
</evidence>
<keyword evidence="4" id="KW-0597">Phosphoprotein</keyword>
<accession>A0A8W8LEC1</accession>
<comment type="subcellular location">
    <subcellularLocation>
        <location evidence="1">Cell membrane</location>
        <topology evidence="1">Multi-pass membrane protein</topology>
    </subcellularLocation>
</comment>
<feature type="transmembrane region" description="Helical" evidence="15">
    <location>
        <begin position="138"/>
        <end position="159"/>
    </location>
</feature>
<dbReference type="Gene3D" id="1.20.1070.10">
    <property type="entry name" value="Rhodopsin 7-helix transmembrane proteins"/>
    <property type="match status" value="1"/>
</dbReference>
<dbReference type="KEGG" id="crg:105340910"/>
<evidence type="ECO:0000313" key="18">
    <source>
        <dbReference type="Proteomes" id="UP000005408"/>
    </source>
</evidence>
<organism evidence="17 18">
    <name type="scientific">Magallana gigas</name>
    <name type="common">Pacific oyster</name>
    <name type="synonym">Crassostrea gigas</name>
    <dbReference type="NCBI Taxonomy" id="29159"/>
    <lineage>
        <taxon>Eukaryota</taxon>
        <taxon>Metazoa</taxon>
        <taxon>Spiralia</taxon>
        <taxon>Lophotrochozoa</taxon>
        <taxon>Mollusca</taxon>
        <taxon>Bivalvia</taxon>
        <taxon>Autobranchia</taxon>
        <taxon>Pteriomorphia</taxon>
        <taxon>Ostreida</taxon>
        <taxon>Ostreoidea</taxon>
        <taxon>Ostreidae</taxon>
        <taxon>Magallana</taxon>
    </lineage>
</organism>
<evidence type="ECO:0000256" key="7">
    <source>
        <dbReference type="ARBA" id="ARBA00023040"/>
    </source>
</evidence>
<dbReference type="EnsemblMetazoa" id="G2786.2">
    <property type="protein sequence ID" value="G2786.2:cds"/>
    <property type="gene ID" value="G2786"/>
</dbReference>
<keyword evidence="5 15" id="KW-0812">Transmembrane</keyword>
<feature type="domain" description="G-protein coupled receptors family 1 profile" evidence="16">
    <location>
        <begin position="77"/>
        <end position="345"/>
    </location>
</feature>
<keyword evidence="3" id="KW-1003">Cell membrane</keyword>
<evidence type="ECO:0000256" key="11">
    <source>
        <dbReference type="ARBA" id="ARBA00023180"/>
    </source>
</evidence>
<dbReference type="GO" id="GO:0004960">
    <property type="term" value="F:thromboxane receptor activity"/>
    <property type="evidence" value="ECO:0007669"/>
    <property type="project" value="InterPro"/>
</dbReference>
<dbReference type="InterPro" id="IPR017452">
    <property type="entry name" value="GPCR_Rhodpsn_7TM"/>
</dbReference>
<evidence type="ECO:0000256" key="8">
    <source>
        <dbReference type="ARBA" id="ARBA00023136"/>
    </source>
</evidence>
<evidence type="ECO:0000256" key="5">
    <source>
        <dbReference type="ARBA" id="ARBA00022692"/>
    </source>
</evidence>
<reference evidence="17" key="1">
    <citation type="submission" date="2022-08" db="UniProtKB">
        <authorList>
            <consortium name="EnsemblMetazoa"/>
        </authorList>
    </citation>
    <scope>IDENTIFICATION</scope>
    <source>
        <strain evidence="17">05x7-T-G4-1.051#20</strain>
    </source>
</reference>
<keyword evidence="18" id="KW-1185">Reference proteome</keyword>
<dbReference type="InterPro" id="IPR000276">
    <property type="entry name" value="GPCR_Rhodpsn"/>
</dbReference>
<evidence type="ECO:0000256" key="1">
    <source>
        <dbReference type="ARBA" id="ARBA00004651"/>
    </source>
</evidence>
<name>A0A8W8LEC1_MAGGI</name>
<dbReference type="GeneID" id="105340910"/>
<dbReference type="PRINTS" id="PR01788">
    <property type="entry name" value="PROSTANOIDR"/>
</dbReference>
<keyword evidence="7" id="KW-0297">G-protein coupled receptor</keyword>
<feature type="transmembrane region" description="Helical" evidence="15">
    <location>
        <begin position="226"/>
        <end position="255"/>
    </location>
</feature>
<dbReference type="PRINTS" id="PR00237">
    <property type="entry name" value="GPCRRHODOPSN"/>
</dbReference>
<dbReference type="OrthoDB" id="5959154at2759"/>
<feature type="compositionally biased region" description="Basic and acidic residues" evidence="14">
    <location>
        <begin position="466"/>
        <end position="487"/>
    </location>
</feature>
<dbReference type="AlphaFoldDB" id="A0A8W8LEC1"/>
<sequence length="522" mass="58912">MVTMEVTTRIKATQSSTSLSLTLYTNDVTQNFTTVMADDRTRMDNPCETANTTGCRQEGMGINLSTPIIMFATGILGNILALLVLYTSRKEAKKTVFYTLLAGLAWTDLIGQLMTSPIAIIVYANNLKWVGGKPVCQYHAFAMILFGGLTPLLVCAMSIERLLALRFGYFHARVVTKKKAFVAIAVCWGIVMFYCTWPFVGLGSYEIQFPGSWCFLNFHKESVSDIIYASIFAATNIFIILLNLGCNIAVVVTLLQMRRKRISNNSPYCHRRHGTNQSKSKSIKREAETQMVIFLCAITAVFTTCWLPININIIINQVTGVTNRKADLLGVRFAGINQILDPWLYVLLRKALILKIVKYLHWKICKRSKIDGGGRRTFHSYENVPVDREHISLGQLDDLQIKVLCVTVDKRSGDRGQYKDNDSSDESMSSVSNLIERQRFDMGYHSTSSELRENVEKNGRRRHSKTNSDHRLSRSARDGAGRKEMLKRNHSSPAFMFGRRQNGQTPSEDMRSFKKGDSDITI</sequence>
<keyword evidence="10" id="KW-0675">Receptor</keyword>
<keyword evidence="12" id="KW-0807">Transducer</keyword>
<evidence type="ECO:0000259" key="16">
    <source>
        <dbReference type="PROSITE" id="PS50262"/>
    </source>
</evidence>
<evidence type="ECO:0000256" key="15">
    <source>
        <dbReference type="SAM" id="Phobius"/>
    </source>
</evidence>
<dbReference type="GO" id="GO:0007189">
    <property type="term" value="P:adenylate cyclase-activating G protein-coupled receptor signaling pathway"/>
    <property type="evidence" value="ECO:0007669"/>
    <property type="project" value="TreeGrafter"/>
</dbReference>